<evidence type="ECO:0000256" key="1">
    <source>
        <dbReference type="SAM" id="MobiDB-lite"/>
    </source>
</evidence>
<sequence length="40" mass="4498">MLKVQEAATYSRKTQKAARHSRSFPDLPATHCTLRNAIKA</sequence>
<reference evidence="2 3" key="1">
    <citation type="submission" date="2017-07" db="EMBL/GenBank/DDBJ databases">
        <title>Phylogenetic study on the rhizospheric bacterium Ochrobactrum sp. A44.</title>
        <authorList>
            <person name="Krzyzanowska D.M."/>
            <person name="Ossowicki A."/>
            <person name="Rajewska M."/>
            <person name="Maciag T."/>
            <person name="Kaczynski Z."/>
            <person name="Czerwicka M."/>
            <person name="Jafra S."/>
        </authorList>
    </citation>
    <scope>NUCLEOTIDE SEQUENCE [LARGE SCALE GENOMIC DNA]</scope>
    <source>
        <strain evidence="2 3">A44</strain>
    </source>
</reference>
<feature type="region of interest" description="Disordered" evidence="1">
    <location>
        <begin position="1"/>
        <end position="28"/>
    </location>
</feature>
<accession>A0A248UCG4</accession>
<dbReference type="Proteomes" id="UP000215256">
    <property type="component" value="Chromosome 2"/>
</dbReference>
<dbReference type="AlphaFoldDB" id="A0A248UCG4"/>
<proteinExistence type="predicted"/>
<evidence type="ECO:0000313" key="3">
    <source>
        <dbReference type="Proteomes" id="UP000215256"/>
    </source>
</evidence>
<protein>
    <submittedName>
        <fullName evidence="2">Uncharacterized protein</fullName>
    </submittedName>
</protein>
<dbReference type="KEGG" id="och:CES85_4820"/>
<evidence type="ECO:0000313" key="2">
    <source>
        <dbReference type="EMBL" id="ASV84029.1"/>
    </source>
</evidence>
<dbReference type="EMBL" id="CP022603">
    <property type="protein sequence ID" value="ASV84029.1"/>
    <property type="molecule type" value="Genomic_DNA"/>
</dbReference>
<gene>
    <name evidence="2" type="ORF">CES85_4820</name>
</gene>
<name>A0A248UCG4_9HYPH</name>
<feature type="compositionally biased region" description="Basic residues" evidence="1">
    <location>
        <begin position="13"/>
        <end position="22"/>
    </location>
</feature>
<organism evidence="2 3">
    <name type="scientific">Ochrobactrum quorumnocens</name>
    <dbReference type="NCBI Taxonomy" id="271865"/>
    <lineage>
        <taxon>Bacteria</taxon>
        <taxon>Pseudomonadati</taxon>
        <taxon>Pseudomonadota</taxon>
        <taxon>Alphaproteobacteria</taxon>
        <taxon>Hyphomicrobiales</taxon>
        <taxon>Brucellaceae</taxon>
        <taxon>Brucella/Ochrobactrum group</taxon>
        <taxon>Ochrobactrum</taxon>
    </lineage>
</organism>